<sequence>MSSRQPPHSRHVSQQHQQNTAHPAHPDHRAHTPNTHQSAVTHSAHDPHHQRQLLTLQEEEQQPQQHHQHHFPYPQKQQQQQPSQQHPHHHPHPRPSQSCAHPPPPVWRHGVSDSGLHPTSRRAYPYPGTRFRRSSRSRVRTLSTPLSCAAAPEIKYNLTPNRPRIRSRSVSQSSTDSYSS</sequence>
<feature type="region of interest" description="Disordered" evidence="1">
    <location>
        <begin position="1"/>
        <end position="144"/>
    </location>
</feature>
<proteinExistence type="predicted"/>
<protein>
    <submittedName>
        <fullName evidence="3">Uncharacterized histidine-rich protein DDB_G0274557</fullName>
    </submittedName>
</protein>
<feature type="compositionally biased region" description="Low complexity" evidence="1">
    <location>
        <begin position="168"/>
        <end position="180"/>
    </location>
</feature>
<feature type="compositionally biased region" description="Basic residues" evidence="1">
    <location>
        <begin position="130"/>
        <end position="139"/>
    </location>
</feature>
<evidence type="ECO:0000256" key="1">
    <source>
        <dbReference type="SAM" id="MobiDB-lite"/>
    </source>
</evidence>
<feature type="compositionally biased region" description="Polar residues" evidence="1">
    <location>
        <begin position="32"/>
        <end position="41"/>
    </location>
</feature>
<organism evidence="2 3">
    <name type="scientific">Aplysia californica</name>
    <name type="common">California sea hare</name>
    <dbReference type="NCBI Taxonomy" id="6500"/>
    <lineage>
        <taxon>Eukaryota</taxon>
        <taxon>Metazoa</taxon>
        <taxon>Spiralia</taxon>
        <taxon>Lophotrochozoa</taxon>
        <taxon>Mollusca</taxon>
        <taxon>Gastropoda</taxon>
        <taxon>Heterobranchia</taxon>
        <taxon>Euthyneura</taxon>
        <taxon>Tectipleura</taxon>
        <taxon>Aplysiida</taxon>
        <taxon>Aplysioidea</taxon>
        <taxon>Aplysiidae</taxon>
        <taxon>Aplysia</taxon>
    </lineage>
</organism>
<keyword evidence="2" id="KW-1185">Reference proteome</keyword>
<dbReference type="RefSeq" id="XP_012938242.1">
    <property type="nucleotide sequence ID" value="XM_013082788.2"/>
</dbReference>
<accession>A0ABM1A0C7</accession>
<reference evidence="3" key="1">
    <citation type="submission" date="2025-08" db="UniProtKB">
        <authorList>
            <consortium name="RefSeq"/>
        </authorList>
    </citation>
    <scope>IDENTIFICATION</scope>
</reference>
<dbReference type="GeneID" id="106011815"/>
<evidence type="ECO:0000313" key="3">
    <source>
        <dbReference type="RefSeq" id="XP_012938242.1"/>
    </source>
</evidence>
<gene>
    <name evidence="3" type="primary">LOC106011815</name>
</gene>
<evidence type="ECO:0000313" key="2">
    <source>
        <dbReference type="Proteomes" id="UP000694888"/>
    </source>
</evidence>
<feature type="compositionally biased region" description="Low complexity" evidence="1">
    <location>
        <begin position="71"/>
        <end position="85"/>
    </location>
</feature>
<dbReference type="Proteomes" id="UP000694888">
    <property type="component" value="Unplaced"/>
</dbReference>
<feature type="region of interest" description="Disordered" evidence="1">
    <location>
        <begin position="159"/>
        <end position="180"/>
    </location>
</feature>
<name>A0ABM1A0C7_APLCA</name>
<feature type="non-terminal residue" evidence="3">
    <location>
        <position position="180"/>
    </location>
</feature>